<dbReference type="AlphaFoldDB" id="K2IL52"/>
<protein>
    <submittedName>
        <fullName evidence="2">Uncharacterized protein</fullName>
    </submittedName>
</protein>
<comment type="caution">
    <text evidence="2">The sequence shown here is derived from an EMBL/GenBank/DDBJ whole genome shotgun (WGS) entry which is preliminary data.</text>
</comment>
<evidence type="ECO:0000256" key="1">
    <source>
        <dbReference type="SAM" id="MobiDB-lite"/>
    </source>
</evidence>
<evidence type="ECO:0000313" key="3">
    <source>
        <dbReference type="Proteomes" id="UP000006746"/>
    </source>
</evidence>
<reference evidence="2 3" key="1">
    <citation type="journal article" date="2012" name="J. Bacteriol.">
        <title>Genome Sequence of Oceanibaculum indicum Type Strain P24.</title>
        <authorList>
            <person name="Lai Q."/>
            <person name="Shao Z."/>
        </authorList>
    </citation>
    <scope>NUCLEOTIDE SEQUENCE [LARGE SCALE GENOMIC DNA]</scope>
    <source>
        <strain evidence="2 3">P24</strain>
    </source>
</reference>
<dbReference type="RefSeq" id="WP_008945603.1">
    <property type="nucleotide sequence ID" value="NZ_AMRL01000024.1"/>
</dbReference>
<dbReference type="STRING" id="1207063.P24_14999"/>
<proteinExistence type="predicted"/>
<feature type="compositionally biased region" description="Acidic residues" evidence="1">
    <location>
        <begin position="86"/>
        <end position="95"/>
    </location>
</feature>
<organism evidence="2 3">
    <name type="scientific">Oceanibaculum indicum P24</name>
    <dbReference type="NCBI Taxonomy" id="1207063"/>
    <lineage>
        <taxon>Bacteria</taxon>
        <taxon>Pseudomonadati</taxon>
        <taxon>Pseudomonadota</taxon>
        <taxon>Alphaproteobacteria</taxon>
        <taxon>Rhodospirillales</taxon>
        <taxon>Oceanibaculaceae</taxon>
        <taxon>Oceanibaculum</taxon>
    </lineage>
</organism>
<name>K2IL52_9PROT</name>
<gene>
    <name evidence="2" type="ORF">P24_14999</name>
</gene>
<sequence length="95" mass="10653">MSLTYPHQQATPRAAAQPIRPRLLRLDQAAALCGETPLTFERLVRAGHYPKPVDRPGRLRLWDRIALEERIDQLSGRATPPKGVDLDDEFGTEAP</sequence>
<evidence type="ECO:0000313" key="2">
    <source>
        <dbReference type="EMBL" id="EKE70861.1"/>
    </source>
</evidence>
<feature type="region of interest" description="Disordered" evidence="1">
    <location>
        <begin position="73"/>
        <end position="95"/>
    </location>
</feature>
<dbReference type="Proteomes" id="UP000006746">
    <property type="component" value="Unassembled WGS sequence"/>
</dbReference>
<accession>K2IL52</accession>
<dbReference type="EMBL" id="AMRL01000024">
    <property type="protein sequence ID" value="EKE70861.1"/>
    <property type="molecule type" value="Genomic_DNA"/>
</dbReference>
<keyword evidence="3" id="KW-1185">Reference proteome</keyword>